<evidence type="ECO:0000256" key="6">
    <source>
        <dbReference type="ARBA" id="ARBA00023136"/>
    </source>
</evidence>
<protein>
    <submittedName>
        <fullName evidence="10">Protein trichome birefringence-like 38</fullName>
    </submittedName>
</protein>
<proteinExistence type="inferred from homology"/>
<keyword evidence="11" id="KW-1185">Reference proteome</keyword>
<keyword evidence="3" id="KW-0812">Transmembrane</keyword>
<dbReference type="PANTHER" id="PTHR32285:SF36">
    <property type="entry name" value="PROTEIN TRICHOME BIREFRINGENCE-LIKE 38"/>
    <property type="match status" value="1"/>
</dbReference>
<evidence type="ECO:0000259" key="8">
    <source>
        <dbReference type="Pfam" id="PF13839"/>
    </source>
</evidence>
<organism evidence="10 11">
    <name type="scientific">Sesamum angolense</name>
    <dbReference type="NCBI Taxonomy" id="2727404"/>
    <lineage>
        <taxon>Eukaryota</taxon>
        <taxon>Viridiplantae</taxon>
        <taxon>Streptophyta</taxon>
        <taxon>Embryophyta</taxon>
        <taxon>Tracheophyta</taxon>
        <taxon>Spermatophyta</taxon>
        <taxon>Magnoliopsida</taxon>
        <taxon>eudicotyledons</taxon>
        <taxon>Gunneridae</taxon>
        <taxon>Pentapetalae</taxon>
        <taxon>asterids</taxon>
        <taxon>lamiids</taxon>
        <taxon>Lamiales</taxon>
        <taxon>Pedaliaceae</taxon>
        <taxon>Sesamum</taxon>
    </lineage>
</organism>
<comment type="similarity">
    <text evidence="2">Belongs to the PC-esterase family. TBL subfamily.</text>
</comment>
<evidence type="ECO:0000256" key="5">
    <source>
        <dbReference type="ARBA" id="ARBA00022989"/>
    </source>
</evidence>
<dbReference type="GO" id="GO:0005794">
    <property type="term" value="C:Golgi apparatus"/>
    <property type="evidence" value="ECO:0007669"/>
    <property type="project" value="TreeGrafter"/>
</dbReference>
<dbReference type="Pfam" id="PF14416">
    <property type="entry name" value="PMR5N"/>
    <property type="match status" value="1"/>
</dbReference>
<dbReference type="Proteomes" id="UP001289374">
    <property type="component" value="Unassembled WGS sequence"/>
</dbReference>
<dbReference type="Pfam" id="PF13839">
    <property type="entry name" value="PC-Esterase"/>
    <property type="match status" value="1"/>
</dbReference>
<feature type="region of interest" description="Disordered" evidence="7">
    <location>
        <begin position="1"/>
        <end position="24"/>
    </location>
</feature>
<dbReference type="PANTHER" id="PTHR32285">
    <property type="entry name" value="PROTEIN TRICHOME BIREFRINGENCE-LIKE 9-RELATED"/>
    <property type="match status" value="1"/>
</dbReference>
<evidence type="ECO:0000259" key="9">
    <source>
        <dbReference type="Pfam" id="PF14416"/>
    </source>
</evidence>
<dbReference type="GO" id="GO:0016020">
    <property type="term" value="C:membrane"/>
    <property type="evidence" value="ECO:0007669"/>
    <property type="project" value="UniProtKB-SubCell"/>
</dbReference>
<evidence type="ECO:0000313" key="11">
    <source>
        <dbReference type="Proteomes" id="UP001289374"/>
    </source>
</evidence>
<evidence type="ECO:0000256" key="1">
    <source>
        <dbReference type="ARBA" id="ARBA00004167"/>
    </source>
</evidence>
<feature type="compositionally biased region" description="Polar residues" evidence="7">
    <location>
        <begin position="1"/>
        <end position="16"/>
    </location>
</feature>
<dbReference type="InterPro" id="IPR025846">
    <property type="entry name" value="TBL_N"/>
</dbReference>
<reference evidence="10" key="1">
    <citation type="submission" date="2020-06" db="EMBL/GenBank/DDBJ databases">
        <authorList>
            <person name="Li T."/>
            <person name="Hu X."/>
            <person name="Zhang T."/>
            <person name="Song X."/>
            <person name="Zhang H."/>
            <person name="Dai N."/>
            <person name="Sheng W."/>
            <person name="Hou X."/>
            <person name="Wei L."/>
        </authorList>
    </citation>
    <scope>NUCLEOTIDE SEQUENCE</scope>
    <source>
        <strain evidence="10">K16</strain>
        <tissue evidence="10">Leaf</tissue>
    </source>
</reference>
<keyword evidence="4" id="KW-0735">Signal-anchor</keyword>
<dbReference type="EMBL" id="JACGWL010000002">
    <property type="protein sequence ID" value="KAK4407599.1"/>
    <property type="molecule type" value="Genomic_DNA"/>
</dbReference>
<dbReference type="GO" id="GO:0016413">
    <property type="term" value="F:O-acetyltransferase activity"/>
    <property type="evidence" value="ECO:0007669"/>
    <property type="project" value="InterPro"/>
</dbReference>
<accession>A0AAE2C3D8</accession>
<reference evidence="10" key="2">
    <citation type="journal article" date="2024" name="Plant">
        <title>Genomic evolution and insights into agronomic trait innovations of Sesamum species.</title>
        <authorList>
            <person name="Miao H."/>
            <person name="Wang L."/>
            <person name="Qu L."/>
            <person name="Liu H."/>
            <person name="Sun Y."/>
            <person name="Le M."/>
            <person name="Wang Q."/>
            <person name="Wei S."/>
            <person name="Zheng Y."/>
            <person name="Lin W."/>
            <person name="Duan Y."/>
            <person name="Cao H."/>
            <person name="Xiong S."/>
            <person name="Wang X."/>
            <person name="Wei L."/>
            <person name="Li C."/>
            <person name="Ma Q."/>
            <person name="Ju M."/>
            <person name="Zhao R."/>
            <person name="Li G."/>
            <person name="Mu C."/>
            <person name="Tian Q."/>
            <person name="Mei H."/>
            <person name="Zhang T."/>
            <person name="Gao T."/>
            <person name="Zhang H."/>
        </authorList>
    </citation>
    <scope>NUCLEOTIDE SEQUENCE</scope>
    <source>
        <strain evidence="10">K16</strain>
    </source>
</reference>
<evidence type="ECO:0000256" key="7">
    <source>
        <dbReference type="SAM" id="MobiDB-lite"/>
    </source>
</evidence>
<evidence type="ECO:0000256" key="4">
    <source>
        <dbReference type="ARBA" id="ARBA00022968"/>
    </source>
</evidence>
<evidence type="ECO:0000256" key="2">
    <source>
        <dbReference type="ARBA" id="ARBA00007727"/>
    </source>
</evidence>
<comment type="caution">
    <text evidence="10">The sequence shown here is derived from an EMBL/GenBank/DDBJ whole genome shotgun (WGS) entry which is preliminary data.</text>
</comment>
<dbReference type="InterPro" id="IPR026057">
    <property type="entry name" value="TBL_C"/>
</dbReference>
<name>A0AAE2C3D8_9LAMI</name>
<dbReference type="InterPro" id="IPR029962">
    <property type="entry name" value="TBL"/>
</dbReference>
<keyword evidence="5" id="KW-1133">Transmembrane helix</keyword>
<feature type="domain" description="Trichome birefringence-like C-terminal" evidence="8">
    <location>
        <begin position="96"/>
        <end position="307"/>
    </location>
</feature>
<evidence type="ECO:0000256" key="3">
    <source>
        <dbReference type="ARBA" id="ARBA00022692"/>
    </source>
</evidence>
<feature type="domain" description="Trichome birefringence-like N-terminal" evidence="9">
    <location>
        <begin position="66"/>
        <end position="95"/>
    </location>
</feature>
<evidence type="ECO:0000313" key="10">
    <source>
        <dbReference type="EMBL" id="KAK4407599.1"/>
    </source>
</evidence>
<gene>
    <name evidence="10" type="ORF">Sango_0340900</name>
</gene>
<dbReference type="AlphaFoldDB" id="A0AAE2C3D8"/>
<comment type="subcellular location">
    <subcellularLocation>
        <location evidence="1">Membrane</location>
        <topology evidence="1">Single-pass membrane protein</topology>
    </subcellularLocation>
</comment>
<sequence>MQVNLQVSDTPSSSTPLPRRRHQHRNVDKQSCVCRSCFGVVHVADLTGLSDQRIECSSNSSADQANGLQSEFDCLKYGRPDHQYLKYRWQPDGCDLPRFDGGDFLRRMKGKKIMFVGDSVSSNHWQSLVCLLNQAAPGSNITRVTSDTTSTVVFQDYGVSATMFLSHYLVDIEQERVGRVLKLDSIKDGETWKQADVLIFNTWLWWYRSGPKQPWDYIENDGKIVKDMDRMDAFHKALTTWANWVNSEVNPLKTKVFFQGISPSHYNGTEWNEQGAKDCSRETAPLEGSTYPGVEKRWASQQAQCLRRHGLHALVRRRRPRHMEPASLCRATSRTMNGFCT</sequence>
<keyword evidence="6" id="KW-0472">Membrane</keyword>